<dbReference type="PRINTS" id="PR00738">
    <property type="entry name" value="GLHYDRLASE20"/>
</dbReference>
<dbReference type="EMBL" id="AJVK01026768">
    <property type="status" value="NOT_ANNOTATED_CDS"/>
    <property type="molecule type" value="Genomic_DNA"/>
</dbReference>
<feature type="domain" description="Beta-hexosaminidase eukaryotic type N-terminal" evidence="9">
    <location>
        <begin position="48"/>
        <end position="129"/>
    </location>
</feature>
<dbReference type="Pfam" id="PF14845">
    <property type="entry name" value="Glycohydro_20b2"/>
    <property type="match status" value="1"/>
</dbReference>
<feature type="domain" description="Glycoside hydrolase family 20 catalytic" evidence="8">
    <location>
        <begin position="153"/>
        <end position="496"/>
    </location>
</feature>
<dbReference type="SUPFAM" id="SSF51445">
    <property type="entry name" value="(Trans)glycosidases"/>
    <property type="match status" value="1"/>
</dbReference>
<sequence>MEGKDIKKKFFTPDKIVCYIMSLLVIVAATAAVIMIVRTSICDAQENDFPEEKPVVLKSKKTQRHPLARGVHVSVEFYLTETDLSLTLDTDESYSLSIAKASGGEGINVKIHAVTYFGLRHGLESLGQLIVYDELQFRYKMPGKVEIVDRPVYRHRGLLLDTVRQFYSVKSIKRTIDAMAMVKLNVFHWHITDANSYPMKLQNFQEMARIGAYGPKEVYSVEDIREVVRFAKIRGIRVMPEYDAPAHVAEGWQFTDFVTCYNAQPWDQFCAGPPCGQLDPTRADLYDVLEGIYDEMNELFDQPDLFHMGGDEVYPSCWNISSHVQQWMMDRGWGVEREDFVELWNHFQTLAHERLKKVAPKTRAVLWTGTLTEANFVERFLPPEDYVIQVWTEGSGTGSHIPHLLAGGYDLIISNTDALYLDCGFGSYVGEGVNWCSPYKPWTKMYNNNITAMGGERHGQILGAEACSWSSISGEPGIDSRLWPRLSALAERLWTDPDTDFRAVERRILLHRRDLVNFGINAESIQPGWCLHNPSYCVR</sequence>
<comment type="similarity">
    <text evidence="2 7">Belongs to the glycosyl hydrolase 20 family.</text>
</comment>
<evidence type="ECO:0000256" key="4">
    <source>
        <dbReference type="ARBA" id="ARBA00022801"/>
    </source>
</evidence>
<evidence type="ECO:0000256" key="3">
    <source>
        <dbReference type="ARBA" id="ARBA00022729"/>
    </source>
</evidence>
<dbReference type="PANTHER" id="PTHR22600:SF26">
    <property type="entry name" value="BETA-N-ACETYLHEXOSAMINIDASE"/>
    <property type="match status" value="1"/>
</dbReference>
<dbReference type="SUPFAM" id="SSF55545">
    <property type="entry name" value="beta-N-acetylhexosaminidase-like domain"/>
    <property type="match status" value="1"/>
</dbReference>
<evidence type="ECO:0000313" key="10">
    <source>
        <dbReference type="EnsemblMetazoa" id="PPAI003424-PA"/>
    </source>
</evidence>
<evidence type="ECO:0000259" key="8">
    <source>
        <dbReference type="Pfam" id="PF00728"/>
    </source>
</evidence>
<keyword evidence="3" id="KW-0732">Signal</keyword>
<dbReference type="VEuPathDB" id="VectorBase:PPAPM1_008225"/>
<name>A0A1B0D7A1_PHLPP</name>
<accession>A0A1B0D7A1</accession>
<dbReference type="InterPro" id="IPR029018">
    <property type="entry name" value="Hex-like_dom2"/>
</dbReference>
<dbReference type="EnsemblMetazoa" id="PPAI003424-RA">
    <property type="protein sequence ID" value="PPAI003424-PA"/>
    <property type="gene ID" value="PPAI003424"/>
</dbReference>
<dbReference type="PIRSF" id="PIRSF001093">
    <property type="entry name" value="B-hxosamndse_ab_euk"/>
    <property type="match status" value="1"/>
</dbReference>
<dbReference type="Proteomes" id="UP000092462">
    <property type="component" value="Unassembled WGS sequence"/>
</dbReference>
<evidence type="ECO:0000256" key="1">
    <source>
        <dbReference type="ARBA" id="ARBA00001231"/>
    </source>
</evidence>
<dbReference type="EMBL" id="AJVK01026769">
    <property type="status" value="NOT_ANNOTATED_CDS"/>
    <property type="molecule type" value="Genomic_DNA"/>
</dbReference>
<evidence type="ECO:0000256" key="5">
    <source>
        <dbReference type="ARBA" id="ARBA00023180"/>
    </source>
</evidence>
<dbReference type="VEuPathDB" id="VectorBase:PPAI003424"/>
<organism evidence="10 11">
    <name type="scientific">Phlebotomus papatasi</name>
    <name type="common">Sandfly</name>
    <dbReference type="NCBI Taxonomy" id="29031"/>
    <lineage>
        <taxon>Eukaryota</taxon>
        <taxon>Metazoa</taxon>
        <taxon>Ecdysozoa</taxon>
        <taxon>Arthropoda</taxon>
        <taxon>Hexapoda</taxon>
        <taxon>Insecta</taxon>
        <taxon>Pterygota</taxon>
        <taxon>Neoptera</taxon>
        <taxon>Endopterygota</taxon>
        <taxon>Diptera</taxon>
        <taxon>Nematocera</taxon>
        <taxon>Psychodoidea</taxon>
        <taxon>Psychodidae</taxon>
        <taxon>Phlebotomus</taxon>
        <taxon>Phlebotomus</taxon>
    </lineage>
</organism>
<evidence type="ECO:0000256" key="6">
    <source>
        <dbReference type="ARBA" id="ARBA00023295"/>
    </source>
</evidence>
<dbReference type="InterPro" id="IPR025705">
    <property type="entry name" value="Beta_hexosaminidase_sua/sub"/>
</dbReference>
<dbReference type="FunFam" id="3.20.20.80:FF:000063">
    <property type="entry name" value="Beta-hexosaminidase"/>
    <property type="match status" value="1"/>
</dbReference>
<evidence type="ECO:0000259" key="9">
    <source>
        <dbReference type="Pfam" id="PF14845"/>
    </source>
</evidence>
<dbReference type="EC" id="3.2.1.52" evidence="7"/>
<dbReference type="Gene3D" id="3.30.379.10">
    <property type="entry name" value="Chitobiase/beta-hexosaminidase domain 2-like"/>
    <property type="match status" value="1"/>
</dbReference>
<dbReference type="GO" id="GO:0005886">
    <property type="term" value="C:plasma membrane"/>
    <property type="evidence" value="ECO:0007669"/>
    <property type="project" value="TreeGrafter"/>
</dbReference>
<dbReference type="AlphaFoldDB" id="A0A1B0D7A1"/>
<comment type="catalytic activity">
    <reaction evidence="1 7">
        <text>Hydrolysis of terminal non-reducing N-acetyl-D-hexosamine residues in N-acetyl-beta-D-hexosaminides.</text>
        <dbReference type="EC" id="3.2.1.52"/>
    </reaction>
</comment>
<proteinExistence type="inferred from homology"/>
<dbReference type="Gene3D" id="3.20.20.80">
    <property type="entry name" value="Glycosidases"/>
    <property type="match status" value="1"/>
</dbReference>
<dbReference type="Pfam" id="PF00728">
    <property type="entry name" value="Glyco_hydro_20"/>
    <property type="match status" value="1"/>
</dbReference>
<keyword evidence="5" id="KW-0325">Glycoprotein</keyword>
<dbReference type="PANTHER" id="PTHR22600">
    <property type="entry name" value="BETA-HEXOSAMINIDASE"/>
    <property type="match status" value="1"/>
</dbReference>
<dbReference type="InterPro" id="IPR017853">
    <property type="entry name" value="GH"/>
</dbReference>
<dbReference type="EMBL" id="AJVK01026767">
    <property type="status" value="NOT_ANNOTATED_CDS"/>
    <property type="molecule type" value="Genomic_DNA"/>
</dbReference>
<dbReference type="InterPro" id="IPR015883">
    <property type="entry name" value="Glyco_hydro_20_cat"/>
</dbReference>
<keyword evidence="6 7" id="KW-0326">Glycosidase</keyword>
<evidence type="ECO:0000313" key="11">
    <source>
        <dbReference type="Proteomes" id="UP000092462"/>
    </source>
</evidence>
<keyword evidence="11" id="KW-1185">Reference proteome</keyword>
<dbReference type="InterPro" id="IPR029019">
    <property type="entry name" value="HEX_eukaryotic_N"/>
</dbReference>
<evidence type="ECO:0000256" key="7">
    <source>
        <dbReference type="PIRNR" id="PIRNR001093"/>
    </source>
</evidence>
<keyword evidence="4 7" id="KW-0378">Hydrolase</keyword>
<dbReference type="GO" id="GO:0005975">
    <property type="term" value="P:carbohydrate metabolic process"/>
    <property type="evidence" value="ECO:0007669"/>
    <property type="project" value="InterPro"/>
</dbReference>
<evidence type="ECO:0000256" key="2">
    <source>
        <dbReference type="ARBA" id="ARBA00006285"/>
    </source>
</evidence>
<reference evidence="10" key="1">
    <citation type="submission" date="2022-08" db="UniProtKB">
        <authorList>
            <consortium name="EnsemblMetazoa"/>
        </authorList>
    </citation>
    <scope>IDENTIFICATION</scope>
    <source>
        <strain evidence="10">Israel</strain>
    </source>
</reference>
<protein>
    <recommendedName>
        <fullName evidence="7">Beta-hexosaminidase</fullName>
        <ecNumber evidence="7">3.2.1.52</ecNumber>
    </recommendedName>
</protein>
<dbReference type="GO" id="GO:0030203">
    <property type="term" value="P:glycosaminoglycan metabolic process"/>
    <property type="evidence" value="ECO:0007669"/>
    <property type="project" value="TreeGrafter"/>
</dbReference>
<dbReference type="GO" id="GO:0016231">
    <property type="term" value="F:beta-N-acetylglucosaminidase activity"/>
    <property type="evidence" value="ECO:0007669"/>
    <property type="project" value="TreeGrafter"/>
</dbReference>